<gene>
    <name evidence="2" type="ORF">NOCA2480002</name>
</gene>
<dbReference type="EMBL" id="CZKA01000043">
    <property type="protein sequence ID" value="CUR57911.1"/>
    <property type="molecule type" value="Genomic_DNA"/>
</dbReference>
<evidence type="ECO:0000313" key="2">
    <source>
        <dbReference type="EMBL" id="CUR57911.1"/>
    </source>
</evidence>
<sequence length="90" mass="9455">MGRGSMESRTATCARCGREVAVTAEGYANNHNELSRPQRCWGGGLRVAEDVTEAAPAEPPASVRAVSDWLSSLDKPGRRGDRGADGQPSG</sequence>
<proteinExistence type="predicted"/>
<accession>A0A2P2C7F6</accession>
<feature type="compositionally biased region" description="Basic and acidic residues" evidence="1">
    <location>
        <begin position="75"/>
        <end position="84"/>
    </location>
</feature>
<dbReference type="AlphaFoldDB" id="A0A2P2C7F6"/>
<feature type="region of interest" description="Disordered" evidence="1">
    <location>
        <begin position="52"/>
        <end position="90"/>
    </location>
</feature>
<reference evidence="2" key="1">
    <citation type="submission" date="2015-08" db="EMBL/GenBank/DDBJ databases">
        <authorList>
            <person name="Babu N.S."/>
            <person name="Beckwith C.J."/>
            <person name="Beseler K.G."/>
            <person name="Brison A."/>
            <person name="Carone J.V."/>
            <person name="Caskin T.P."/>
            <person name="Diamond M."/>
            <person name="Durham M.E."/>
            <person name="Foxe J.M."/>
            <person name="Go M."/>
            <person name="Henderson B.A."/>
            <person name="Jones I.B."/>
            <person name="McGettigan J.A."/>
            <person name="Micheletti S.J."/>
            <person name="Nasrallah M.E."/>
            <person name="Ortiz D."/>
            <person name="Piller C.R."/>
            <person name="Privatt S.R."/>
            <person name="Schneider S.L."/>
            <person name="Sharp S."/>
            <person name="Smith T.C."/>
            <person name="Stanton J.D."/>
            <person name="Ullery H.E."/>
            <person name="Wilson R.J."/>
            <person name="Serrano M.G."/>
            <person name="Buck G."/>
            <person name="Lee V."/>
            <person name="Wang Y."/>
            <person name="Carvalho R."/>
            <person name="Voegtly L."/>
            <person name="Shi R."/>
            <person name="Duckworth R."/>
            <person name="Johnson A."/>
            <person name="Loviza R."/>
            <person name="Walstead R."/>
            <person name="Shah Z."/>
            <person name="Kiflezghi M."/>
            <person name="Wade K."/>
            <person name="Ball S.L."/>
            <person name="Bradley K.W."/>
            <person name="Asai D.J."/>
            <person name="Bowman C.A."/>
            <person name="Russell D.A."/>
            <person name="Pope W.H."/>
            <person name="Jacobs-Sera D."/>
            <person name="Hendrix R.W."/>
            <person name="Hatfull G.F."/>
        </authorList>
    </citation>
    <scope>NUCLEOTIDE SEQUENCE</scope>
</reference>
<evidence type="ECO:0000256" key="1">
    <source>
        <dbReference type="SAM" id="MobiDB-lite"/>
    </source>
</evidence>
<protein>
    <submittedName>
        <fullName evidence="2">Uncharacterized protein</fullName>
    </submittedName>
</protein>
<name>A0A2P2C7F6_9ZZZZ</name>
<organism evidence="2">
    <name type="scientific">metagenome</name>
    <dbReference type="NCBI Taxonomy" id="256318"/>
    <lineage>
        <taxon>unclassified sequences</taxon>
        <taxon>metagenomes</taxon>
    </lineage>
</organism>